<sequence>MPGVLFTNGRGIRGVQGAPDSIYSENGIITAIGAKRELKLQLAGRDYKTVDWEGGYVLPGLADSHLHLGMQGMKLDMLDFTGIDSKEAMLGAIAERARMTPPGHWILGLNWNENAFRPAEAPHKRELDEVTDRHPVFLTRTCFHAYLGNSEAFRLAGVTETTPDPPSGAYGRDADGSLNGWIYEDASLPFAAVQPAPGYAALKAAMRRACQHALSLGLTAAHTEDLRLLGGMGTMLRIHRELREEGVYFRTHQLLYYPFLQEAEELGLRPGEGDEWLRIGAVKLFSDGAIGGRTALLARPYSDAPHTSGIAIHTQEELKEMVATARRASFPVAVHAIGDAAADMTLTAMEASPLPENAPLPDRFIHAQVLNAALVERMRALRLIADIQPRFVASDFPWVLDRVGKERQEYLYAWKKLLSAGITCAGGSDAPIEPLNPFLGLHAAVTRRRPEEAHGGYLPEQKLSAEEALRLFTDGSAAAAGEEHERGRIVVGMRADFTVIDRDISASAEEMLAAKARMTVVNGRIAYLASR</sequence>
<reference evidence="2 3" key="1">
    <citation type="submission" date="2023-07" db="EMBL/GenBank/DDBJ databases">
        <title>Genomic Encyclopedia of Type Strains, Phase IV (KMG-IV): sequencing the most valuable type-strain genomes for metagenomic binning, comparative biology and taxonomic classification.</title>
        <authorList>
            <person name="Goeker M."/>
        </authorList>
    </citation>
    <scope>NUCLEOTIDE SEQUENCE [LARGE SCALE GENOMIC DNA]</scope>
    <source>
        <strain evidence="2 3">T98</strain>
    </source>
</reference>
<protein>
    <submittedName>
        <fullName evidence="2">Amidohydrolase YtcJ</fullName>
    </submittedName>
</protein>
<evidence type="ECO:0000313" key="2">
    <source>
        <dbReference type="EMBL" id="MDT3425106.1"/>
    </source>
</evidence>
<dbReference type="InterPro" id="IPR013108">
    <property type="entry name" value="Amidohydro_3"/>
</dbReference>
<dbReference type="SUPFAM" id="SSF51556">
    <property type="entry name" value="Metallo-dependent hydrolases"/>
    <property type="match status" value="1"/>
</dbReference>
<dbReference type="CDD" id="cd01300">
    <property type="entry name" value="YtcJ_like"/>
    <property type="match status" value="1"/>
</dbReference>
<comment type="caution">
    <text evidence="2">The sequence shown here is derived from an EMBL/GenBank/DDBJ whole genome shotgun (WGS) entry which is preliminary data.</text>
</comment>
<dbReference type="Pfam" id="PF07969">
    <property type="entry name" value="Amidohydro_3"/>
    <property type="match status" value="1"/>
</dbReference>
<dbReference type="Gene3D" id="3.10.310.70">
    <property type="match status" value="1"/>
</dbReference>
<dbReference type="RefSeq" id="WP_025702703.1">
    <property type="nucleotide sequence ID" value="NZ_JAUSUY010000002.1"/>
</dbReference>
<dbReference type="PANTHER" id="PTHR22642">
    <property type="entry name" value="IMIDAZOLONEPROPIONASE"/>
    <property type="match status" value="1"/>
</dbReference>
<dbReference type="Gene3D" id="3.20.20.140">
    <property type="entry name" value="Metal-dependent hydrolases"/>
    <property type="match status" value="1"/>
</dbReference>
<keyword evidence="3" id="KW-1185">Reference proteome</keyword>
<feature type="domain" description="Amidohydrolase 3" evidence="1">
    <location>
        <begin position="48"/>
        <end position="527"/>
    </location>
</feature>
<proteinExistence type="predicted"/>
<dbReference type="InterPro" id="IPR032466">
    <property type="entry name" value="Metal_Hydrolase"/>
</dbReference>
<evidence type="ECO:0000313" key="3">
    <source>
        <dbReference type="Proteomes" id="UP001248709"/>
    </source>
</evidence>
<dbReference type="Gene3D" id="2.30.40.10">
    <property type="entry name" value="Urease, subunit C, domain 1"/>
    <property type="match status" value="1"/>
</dbReference>
<dbReference type="PANTHER" id="PTHR22642:SF2">
    <property type="entry name" value="PROTEIN LONG AFTER FAR-RED 3"/>
    <property type="match status" value="1"/>
</dbReference>
<evidence type="ECO:0000259" key="1">
    <source>
        <dbReference type="Pfam" id="PF07969"/>
    </source>
</evidence>
<dbReference type="EMBL" id="JAUSUY010000002">
    <property type="protein sequence ID" value="MDT3425106.1"/>
    <property type="molecule type" value="Genomic_DNA"/>
</dbReference>
<dbReference type="Proteomes" id="UP001248709">
    <property type="component" value="Unassembled WGS sequence"/>
</dbReference>
<gene>
    <name evidence="2" type="ORF">J2Z22_000619</name>
</gene>
<organism evidence="2 3">
    <name type="scientific">Paenibacillus forsythiae</name>
    <dbReference type="NCBI Taxonomy" id="365616"/>
    <lineage>
        <taxon>Bacteria</taxon>
        <taxon>Bacillati</taxon>
        <taxon>Bacillota</taxon>
        <taxon>Bacilli</taxon>
        <taxon>Bacillales</taxon>
        <taxon>Paenibacillaceae</taxon>
        <taxon>Paenibacillus</taxon>
    </lineage>
</organism>
<dbReference type="InterPro" id="IPR033932">
    <property type="entry name" value="YtcJ-like"/>
</dbReference>
<dbReference type="InterPro" id="IPR011059">
    <property type="entry name" value="Metal-dep_hydrolase_composite"/>
</dbReference>
<accession>A0ABU3H323</accession>
<dbReference type="SUPFAM" id="SSF51338">
    <property type="entry name" value="Composite domain of metallo-dependent hydrolases"/>
    <property type="match status" value="1"/>
</dbReference>
<name>A0ABU3H323_9BACL</name>